<dbReference type="EMBL" id="ABFK02000016">
    <property type="protein sequence ID" value="EDS04510.1"/>
    <property type="molecule type" value="Genomic_DNA"/>
</dbReference>
<organism evidence="9 10">
    <name type="scientific">Alistipes putredinis DSM 17216</name>
    <dbReference type="NCBI Taxonomy" id="445970"/>
    <lineage>
        <taxon>Bacteria</taxon>
        <taxon>Pseudomonadati</taxon>
        <taxon>Bacteroidota</taxon>
        <taxon>Bacteroidia</taxon>
        <taxon>Bacteroidales</taxon>
        <taxon>Rikenellaceae</taxon>
        <taxon>Alistipes</taxon>
    </lineage>
</organism>
<evidence type="ECO:0000313" key="9">
    <source>
        <dbReference type="EMBL" id="EDS04510.1"/>
    </source>
</evidence>
<evidence type="ECO:0000256" key="5">
    <source>
        <dbReference type="ARBA" id="ARBA00035648"/>
    </source>
</evidence>
<dbReference type="GO" id="GO:0004521">
    <property type="term" value="F:RNA endonuclease activity"/>
    <property type="evidence" value="ECO:0007669"/>
    <property type="project" value="InterPro"/>
</dbReference>
<proteinExistence type="inferred from homology"/>
<dbReference type="AlphaFoldDB" id="B0MT60"/>
<sequence>MIKSMTGFGKAEVAIPDKKITVEIRTLNSKQLDLAVKLPSAYRPLEYEIRALAAKALQRGKADLYISVESTARQTRACIDEELFHLYYNQLLKICREQPEIGTPGSAENNALIQSILRLPDVVSSQEESVSEQEHAAVLDAVGQALAHLDEFRTQEGAILIADLLKRIDRIEAYKQEVIPFEKARTEAIRARIRESLAQLQAEVDNNRLEQEMIFYIEKLDITEEKVRLTNHCNYFREVAASEECAGRKLGFIAQEMGREINTMGSKANNSEIQILVVKMKDELEKIKEQVLNIL</sequence>
<keyword evidence="6" id="KW-0175">Coiled coil</keyword>
<feature type="domain" description="Endoribonuclease YicC-like N-terminal" evidence="7">
    <location>
        <begin position="2"/>
        <end position="160"/>
    </location>
</feature>
<name>B0MT60_9BACT</name>
<protein>
    <submittedName>
        <fullName evidence="9">TIGR00255 family protein</fullName>
    </submittedName>
</protein>
<dbReference type="PANTHER" id="PTHR30636">
    <property type="entry name" value="UPF0701 PROTEIN YICC"/>
    <property type="match status" value="1"/>
</dbReference>
<dbReference type="Pfam" id="PF03755">
    <property type="entry name" value="YicC-like_N"/>
    <property type="match status" value="1"/>
</dbReference>
<dbReference type="InterPro" id="IPR013551">
    <property type="entry name" value="YicC-like_C"/>
</dbReference>
<dbReference type="Proteomes" id="UP000005819">
    <property type="component" value="Unassembled WGS sequence"/>
</dbReference>
<dbReference type="Pfam" id="PF08340">
    <property type="entry name" value="YicC-like_C"/>
    <property type="match status" value="1"/>
</dbReference>
<comment type="caution">
    <text evidence="9">The sequence shown here is derived from an EMBL/GenBank/DDBJ whole genome shotgun (WGS) entry which is preliminary data.</text>
</comment>
<evidence type="ECO:0000256" key="4">
    <source>
        <dbReference type="ARBA" id="ARBA00022801"/>
    </source>
</evidence>
<dbReference type="eggNOG" id="COG1561">
    <property type="taxonomic scope" value="Bacteria"/>
</dbReference>
<dbReference type="InterPro" id="IPR005229">
    <property type="entry name" value="YicC/YloC-like"/>
</dbReference>
<evidence type="ECO:0000256" key="3">
    <source>
        <dbReference type="ARBA" id="ARBA00022759"/>
    </source>
</evidence>
<keyword evidence="4" id="KW-0378">Hydrolase</keyword>
<keyword evidence="3" id="KW-0255">Endonuclease</keyword>
<evidence type="ECO:0000256" key="2">
    <source>
        <dbReference type="ARBA" id="ARBA00022722"/>
    </source>
</evidence>
<keyword evidence="10" id="KW-1185">Reference proteome</keyword>
<accession>B0MT60</accession>
<dbReference type="NCBIfam" id="TIGR00255">
    <property type="entry name" value="YicC/YloC family endoribonuclease"/>
    <property type="match status" value="1"/>
</dbReference>
<dbReference type="GeneID" id="73803436"/>
<dbReference type="GO" id="GO:0016787">
    <property type="term" value="F:hydrolase activity"/>
    <property type="evidence" value="ECO:0007669"/>
    <property type="project" value="UniProtKB-KW"/>
</dbReference>
<dbReference type="InterPro" id="IPR013527">
    <property type="entry name" value="YicC-like_N"/>
</dbReference>
<feature type="domain" description="Endoribonuclease YicC-like C-terminal" evidence="8">
    <location>
        <begin position="183"/>
        <end position="294"/>
    </location>
</feature>
<evidence type="ECO:0000313" key="10">
    <source>
        <dbReference type="Proteomes" id="UP000005819"/>
    </source>
</evidence>
<dbReference type="HOGENOM" id="CLU_076609_1_0_10"/>
<reference evidence="9" key="1">
    <citation type="submission" date="2007-10" db="EMBL/GenBank/DDBJ databases">
        <authorList>
            <person name="Fulton L."/>
            <person name="Clifton S."/>
            <person name="Fulton B."/>
            <person name="Xu J."/>
            <person name="Minx P."/>
            <person name="Pepin K.H."/>
            <person name="Johnson M."/>
            <person name="Thiruvilangam P."/>
            <person name="Bhonagiri V."/>
            <person name="Nash W.E."/>
            <person name="Mardis E.R."/>
            <person name="Wilson R.K."/>
        </authorList>
    </citation>
    <scope>NUCLEOTIDE SEQUENCE [LARGE SCALE GENOMIC DNA]</scope>
    <source>
        <strain evidence="9">DSM 17216</strain>
    </source>
</reference>
<evidence type="ECO:0000259" key="8">
    <source>
        <dbReference type="Pfam" id="PF08340"/>
    </source>
</evidence>
<reference evidence="9" key="2">
    <citation type="submission" date="2013-09" db="EMBL/GenBank/DDBJ databases">
        <title>Draft genome sequence of Alistipes putredinis (DSM 17216).</title>
        <authorList>
            <person name="Sudarsanam P."/>
            <person name="Ley R."/>
            <person name="Guruge J."/>
            <person name="Turnbaugh P.J."/>
            <person name="Mahowald M."/>
            <person name="Liep D."/>
            <person name="Gordon J."/>
        </authorList>
    </citation>
    <scope>NUCLEOTIDE SEQUENCE</scope>
    <source>
        <strain evidence="9">DSM 17216</strain>
    </source>
</reference>
<evidence type="ECO:0000259" key="7">
    <source>
        <dbReference type="Pfam" id="PF03755"/>
    </source>
</evidence>
<feature type="coiled-coil region" evidence="6">
    <location>
        <begin position="183"/>
        <end position="226"/>
    </location>
</feature>
<dbReference type="RefSeq" id="WP_004329215.1">
    <property type="nucleotide sequence ID" value="NZ_DS499579.1"/>
</dbReference>
<keyword evidence="2" id="KW-0540">Nuclease</keyword>
<evidence type="ECO:0000256" key="6">
    <source>
        <dbReference type="SAM" id="Coils"/>
    </source>
</evidence>
<gene>
    <name evidence="9" type="ORF">ALIPUT_00381</name>
</gene>
<dbReference type="PANTHER" id="PTHR30636:SF3">
    <property type="entry name" value="UPF0701 PROTEIN YICC"/>
    <property type="match status" value="1"/>
</dbReference>
<comment type="similarity">
    <text evidence="5">Belongs to the YicC/YloC family.</text>
</comment>
<evidence type="ECO:0000256" key="1">
    <source>
        <dbReference type="ARBA" id="ARBA00001968"/>
    </source>
</evidence>
<comment type="cofactor">
    <cofactor evidence="1">
        <name>a divalent metal cation</name>
        <dbReference type="ChEBI" id="CHEBI:60240"/>
    </cofactor>
</comment>